<dbReference type="SUPFAM" id="SSF52172">
    <property type="entry name" value="CheY-like"/>
    <property type="match status" value="1"/>
</dbReference>
<dbReference type="GO" id="GO:0000156">
    <property type="term" value="F:phosphorelay response regulator activity"/>
    <property type="evidence" value="ECO:0007669"/>
    <property type="project" value="InterPro"/>
</dbReference>
<evidence type="ECO:0000313" key="5">
    <source>
        <dbReference type="Proteomes" id="UP000664417"/>
    </source>
</evidence>
<dbReference type="InterPro" id="IPR011006">
    <property type="entry name" value="CheY-like_superfamily"/>
</dbReference>
<feature type="domain" description="Response regulatory" evidence="2">
    <location>
        <begin position="6"/>
        <end position="119"/>
    </location>
</feature>
<organism evidence="4 5">
    <name type="scientific">Acanthopleuribacter pedis</name>
    <dbReference type="NCBI Taxonomy" id="442870"/>
    <lineage>
        <taxon>Bacteria</taxon>
        <taxon>Pseudomonadati</taxon>
        <taxon>Acidobacteriota</taxon>
        <taxon>Holophagae</taxon>
        <taxon>Acanthopleuribacterales</taxon>
        <taxon>Acanthopleuribacteraceae</taxon>
        <taxon>Acanthopleuribacter</taxon>
    </lineage>
</organism>
<sequence length="266" mass="30327">MADRIRAVIVDDEKPARRNLTHLLGAETDIDLVAECANGLEALAAVEEHRPDLMFLDIQMPQITGFDVLRRIEDAHMPTIIFVTAYDAFAVKAFEVNALDYLLKPFDDQRFQQALARARERIHGDRGGDETALMRQLLTRLEAKTETAREAPQAKPEPLTRFMVKQDERYFFVRVEDVAWLCSAGNYVALHQDGKEHLVRGTLTETARRLGPGFLRISRTHIINVDAVQVFEPQFNGEYVAVMRDGATLTMSRKYKQIWGKLFPGR</sequence>
<dbReference type="Gene3D" id="3.40.50.2300">
    <property type="match status" value="1"/>
</dbReference>
<dbReference type="Pfam" id="PF00072">
    <property type="entry name" value="Response_reg"/>
    <property type="match status" value="1"/>
</dbReference>
<dbReference type="PANTHER" id="PTHR37299">
    <property type="entry name" value="TRANSCRIPTIONAL REGULATOR-RELATED"/>
    <property type="match status" value="1"/>
</dbReference>
<dbReference type="Proteomes" id="UP000664417">
    <property type="component" value="Unassembled WGS sequence"/>
</dbReference>
<dbReference type="Pfam" id="PF04397">
    <property type="entry name" value="LytTR"/>
    <property type="match status" value="1"/>
</dbReference>
<feature type="domain" description="HTH LytTR-type" evidence="3">
    <location>
        <begin position="162"/>
        <end position="261"/>
    </location>
</feature>
<dbReference type="Gene3D" id="2.40.50.1020">
    <property type="entry name" value="LytTr DNA-binding domain"/>
    <property type="match status" value="1"/>
</dbReference>
<dbReference type="GO" id="GO:0003677">
    <property type="term" value="F:DNA binding"/>
    <property type="evidence" value="ECO:0007669"/>
    <property type="project" value="InterPro"/>
</dbReference>
<comment type="caution">
    <text evidence="4">The sequence shown here is derived from an EMBL/GenBank/DDBJ whole genome shotgun (WGS) entry which is preliminary data.</text>
</comment>
<dbReference type="PANTHER" id="PTHR37299:SF1">
    <property type="entry name" value="STAGE 0 SPORULATION PROTEIN A HOMOLOG"/>
    <property type="match status" value="1"/>
</dbReference>
<dbReference type="InterPro" id="IPR007492">
    <property type="entry name" value="LytTR_DNA-bd_dom"/>
</dbReference>
<dbReference type="SMART" id="SM00448">
    <property type="entry name" value="REC"/>
    <property type="match status" value="1"/>
</dbReference>
<dbReference type="EMBL" id="JAFREP010000002">
    <property type="protein sequence ID" value="MBO1317484.1"/>
    <property type="molecule type" value="Genomic_DNA"/>
</dbReference>
<evidence type="ECO:0000256" key="1">
    <source>
        <dbReference type="PROSITE-ProRule" id="PRU00169"/>
    </source>
</evidence>
<keyword evidence="5" id="KW-1185">Reference proteome</keyword>
<keyword evidence="1" id="KW-0597">Phosphoprotein</keyword>
<evidence type="ECO:0000259" key="3">
    <source>
        <dbReference type="PROSITE" id="PS50930"/>
    </source>
</evidence>
<dbReference type="FunFam" id="3.40.50.2300:FF:000051">
    <property type="entry name" value="Two-component response regulator yehT"/>
    <property type="match status" value="1"/>
</dbReference>
<dbReference type="SMART" id="SM00850">
    <property type="entry name" value="LytTR"/>
    <property type="match status" value="1"/>
</dbReference>
<dbReference type="PROSITE" id="PS50110">
    <property type="entry name" value="RESPONSE_REGULATORY"/>
    <property type="match status" value="1"/>
</dbReference>
<accession>A0A8J7Q2K0</accession>
<name>A0A8J7Q2K0_9BACT</name>
<reference evidence="4" key="1">
    <citation type="submission" date="2021-03" db="EMBL/GenBank/DDBJ databases">
        <authorList>
            <person name="Wang G."/>
        </authorList>
    </citation>
    <scope>NUCLEOTIDE SEQUENCE</scope>
    <source>
        <strain evidence="4">KCTC 12899</strain>
    </source>
</reference>
<feature type="modified residue" description="4-aspartylphosphate" evidence="1">
    <location>
        <position position="57"/>
    </location>
</feature>
<evidence type="ECO:0000259" key="2">
    <source>
        <dbReference type="PROSITE" id="PS50110"/>
    </source>
</evidence>
<dbReference type="AlphaFoldDB" id="A0A8J7Q2K0"/>
<dbReference type="InterPro" id="IPR001789">
    <property type="entry name" value="Sig_transdc_resp-reg_receiver"/>
</dbReference>
<evidence type="ECO:0000313" key="4">
    <source>
        <dbReference type="EMBL" id="MBO1317484.1"/>
    </source>
</evidence>
<proteinExistence type="predicted"/>
<dbReference type="InterPro" id="IPR046947">
    <property type="entry name" value="LytR-like"/>
</dbReference>
<protein>
    <submittedName>
        <fullName evidence="4">Response regulator</fullName>
    </submittedName>
</protein>
<gene>
    <name evidence="4" type="ORF">J3U88_03360</name>
</gene>
<dbReference type="CDD" id="cd17532">
    <property type="entry name" value="REC_LytTR_AlgR-like"/>
    <property type="match status" value="1"/>
</dbReference>
<dbReference type="RefSeq" id="WP_207856720.1">
    <property type="nucleotide sequence ID" value="NZ_JAFREP010000002.1"/>
</dbReference>
<dbReference type="PROSITE" id="PS50930">
    <property type="entry name" value="HTH_LYTTR"/>
    <property type="match status" value="1"/>
</dbReference>